<name>A0A2N3N8B8_9PEZI</name>
<dbReference type="PROSITE" id="PS50059">
    <property type="entry name" value="FKBP_PPIASE"/>
    <property type="match status" value="1"/>
</dbReference>
<evidence type="ECO:0000259" key="9">
    <source>
        <dbReference type="PROSITE" id="PS50059"/>
    </source>
</evidence>
<evidence type="ECO:0000256" key="8">
    <source>
        <dbReference type="SAM" id="SignalP"/>
    </source>
</evidence>
<dbReference type="AlphaFoldDB" id="A0A2N3N8B8"/>
<feature type="domain" description="PPIase FKBP-type" evidence="9">
    <location>
        <begin position="40"/>
        <end position="128"/>
    </location>
</feature>
<comment type="catalytic activity">
    <reaction evidence="1 6">
        <text>[protein]-peptidylproline (omega=180) = [protein]-peptidylproline (omega=0)</text>
        <dbReference type="Rhea" id="RHEA:16237"/>
        <dbReference type="Rhea" id="RHEA-COMP:10747"/>
        <dbReference type="Rhea" id="RHEA-COMP:10748"/>
        <dbReference type="ChEBI" id="CHEBI:83833"/>
        <dbReference type="ChEBI" id="CHEBI:83834"/>
        <dbReference type="EC" id="5.2.1.8"/>
    </reaction>
</comment>
<dbReference type="Pfam" id="PF00254">
    <property type="entry name" value="FKBP_C"/>
    <property type="match status" value="1"/>
</dbReference>
<accession>A0A2N3N8B8</accession>
<feature type="chain" id="PRO_5015001473" description="peptidylprolyl isomerase" evidence="8">
    <location>
        <begin position="19"/>
        <end position="158"/>
    </location>
</feature>
<feature type="region of interest" description="Disordered" evidence="7">
    <location>
        <begin position="131"/>
        <end position="158"/>
    </location>
</feature>
<dbReference type="FunCoup" id="A0A2N3N8B8">
    <property type="interactions" value="525"/>
</dbReference>
<dbReference type="SUPFAM" id="SSF54534">
    <property type="entry name" value="FKBP-like"/>
    <property type="match status" value="1"/>
</dbReference>
<evidence type="ECO:0000256" key="7">
    <source>
        <dbReference type="SAM" id="MobiDB-lite"/>
    </source>
</evidence>
<dbReference type="InterPro" id="IPR046357">
    <property type="entry name" value="PPIase_dom_sf"/>
</dbReference>
<evidence type="ECO:0000256" key="3">
    <source>
        <dbReference type="ARBA" id="ARBA00013194"/>
    </source>
</evidence>
<dbReference type="InterPro" id="IPR044609">
    <property type="entry name" value="FKBP2/11"/>
</dbReference>
<keyword evidence="8" id="KW-0732">Signal</keyword>
<evidence type="ECO:0000256" key="1">
    <source>
        <dbReference type="ARBA" id="ARBA00000971"/>
    </source>
</evidence>
<comment type="function">
    <text evidence="2">PPIases accelerate the folding of proteins. It catalyzes the cis-trans isomerization of proline imidic peptide bonds in oligopeptides.</text>
</comment>
<evidence type="ECO:0000256" key="6">
    <source>
        <dbReference type="PROSITE-ProRule" id="PRU00277"/>
    </source>
</evidence>
<dbReference type="Proteomes" id="UP000233524">
    <property type="component" value="Unassembled WGS sequence"/>
</dbReference>
<organism evidence="10 11">
    <name type="scientific">Lomentospora prolificans</name>
    <dbReference type="NCBI Taxonomy" id="41688"/>
    <lineage>
        <taxon>Eukaryota</taxon>
        <taxon>Fungi</taxon>
        <taxon>Dikarya</taxon>
        <taxon>Ascomycota</taxon>
        <taxon>Pezizomycotina</taxon>
        <taxon>Sordariomycetes</taxon>
        <taxon>Hypocreomycetidae</taxon>
        <taxon>Microascales</taxon>
        <taxon>Microascaceae</taxon>
        <taxon>Lomentospora</taxon>
    </lineage>
</organism>
<dbReference type="PANTHER" id="PTHR45779:SF7">
    <property type="entry name" value="PEPTIDYLPROLYL ISOMERASE"/>
    <property type="match status" value="1"/>
</dbReference>
<dbReference type="OrthoDB" id="1902587at2759"/>
<protein>
    <recommendedName>
        <fullName evidence="3 6">peptidylprolyl isomerase</fullName>
        <ecNumber evidence="3 6">5.2.1.8</ecNumber>
    </recommendedName>
</protein>
<dbReference type="EMBL" id="NLAX01000094">
    <property type="protein sequence ID" value="PKS08696.1"/>
    <property type="molecule type" value="Genomic_DNA"/>
</dbReference>
<evidence type="ECO:0000313" key="10">
    <source>
        <dbReference type="EMBL" id="PKS08696.1"/>
    </source>
</evidence>
<feature type="signal peptide" evidence="8">
    <location>
        <begin position="1"/>
        <end position="18"/>
    </location>
</feature>
<evidence type="ECO:0000313" key="11">
    <source>
        <dbReference type="Proteomes" id="UP000233524"/>
    </source>
</evidence>
<dbReference type="FunFam" id="3.10.50.40:FF:000006">
    <property type="entry name" value="Peptidyl-prolyl cis-trans isomerase"/>
    <property type="match status" value="1"/>
</dbReference>
<dbReference type="EC" id="5.2.1.8" evidence="3 6"/>
<dbReference type="InterPro" id="IPR001179">
    <property type="entry name" value="PPIase_FKBP_dom"/>
</dbReference>
<keyword evidence="11" id="KW-1185">Reference proteome</keyword>
<dbReference type="Gene3D" id="3.10.50.40">
    <property type="match status" value="1"/>
</dbReference>
<evidence type="ECO:0000256" key="5">
    <source>
        <dbReference type="ARBA" id="ARBA00023235"/>
    </source>
</evidence>
<sequence>MKAVTFALFIASAVGVLASDDGLKIDVTKRVECERKTKSGDKIEVHYRGTLASNGDKFDASYDRGTPFGFTLGGGQVIKGWDQGLLDMCIGEKRTLTVPPEFGYGQRSIGPIPAGSTLIFETELMGIAGVPKPEVVEEKPAEEKPAETASEEKPKDEL</sequence>
<dbReference type="GO" id="GO:0003755">
    <property type="term" value="F:peptidyl-prolyl cis-trans isomerase activity"/>
    <property type="evidence" value="ECO:0007669"/>
    <property type="project" value="UniProtKB-KW"/>
</dbReference>
<feature type="compositionally biased region" description="Basic and acidic residues" evidence="7">
    <location>
        <begin position="134"/>
        <end position="158"/>
    </location>
</feature>
<dbReference type="PANTHER" id="PTHR45779">
    <property type="entry name" value="PEPTIDYLPROLYL ISOMERASE"/>
    <property type="match status" value="1"/>
</dbReference>
<reference evidence="10 11" key="1">
    <citation type="journal article" date="2017" name="G3 (Bethesda)">
        <title>First Draft Genome Sequence of the Pathogenic Fungus Lomentospora prolificans (Formerly Scedosporium prolificans).</title>
        <authorList>
            <person name="Luo R."/>
            <person name="Zimin A."/>
            <person name="Workman R."/>
            <person name="Fan Y."/>
            <person name="Pertea G."/>
            <person name="Grossman N."/>
            <person name="Wear M.P."/>
            <person name="Jia B."/>
            <person name="Miller H."/>
            <person name="Casadevall A."/>
            <person name="Timp W."/>
            <person name="Zhang S.X."/>
            <person name="Salzberg S.L."/>
        </authorList>
    </citation>
    <scope>NUCLEOTIDE SEQUENCE [LARGE SCALE GENOMIC DNA]</scope>
    <source>
        <strain evidence="10 11">JHH-5317</strain>
    </source>
</reference>
<comment type="caution">
    <text evidence="10">The sequence shown here is derived from an EMBL/GenBank/DDBJ whole genome shotgun (WGS) entry which is preliminary data.</text>
</comment>
<gene>
    <name evidence="10" type="ORF">jhhlp_004749</name>
</gene>
<keyword evidence="5 6" id="KW-0413">Isomerase</keyword>
<keyword evidence="4 6" id="KW-0697">Rotamase</keyword>
<evidence type="ECO:0000256" key="4">
    <source>
        <dbReference type="ARBA" id="ARBA00023110"/>
    </source>
</evidence>
<dbReference type="STRING" id="41688.A0A2N3N8B8"/>
<evidence type="ECO:0000256" key="2">
    <source>
        <dbReference type="ARBA" id="ARBA00002388"/>
    </source>
</evidence>
<dbReference type="VEuPathDB" id="FungiDB:jhhlp_004749"/>
<dbReference type="GO" id="GO:0005783">
    <property type="term" value="C:endoplasmic reticulum"/>
    <property type="evidence" value="ECO:0007669"/>
    <property type="project" value="TreeGrafter"/>
</dbReference>
<proteinExistence type="predicted"/>
<dbReference type="InParanoid" id="A0A2N3N8B8"/>